<dbReference type="SUPFAM" id="SSF47459">
    <property type="entry name" value="HLH, helix-loop-helix DNA-binding domain"/>
    <property type="match status" value="1"/>
</dbReference>
<feature type="region of interest" description="Disordered" evidence="7">
    <location>
        <begin position="238"/>
        <end position="264"/>
    </location>
</feature>
<comment type="subcellular location">
    <subcellularLocation>
        <location evidence="1">Nucleus</location>
    </subcellularLocation>
</comment>
<sequence length="470" mass="51080">MGEEFQGGVCGGTWWNPPHNLFSSGLSSPCSVAQLGGAGFDVGSFGWPNELVVKGSNNNKSSNNNNSVFDNLIFSDQLDSSLDILGFGLSPTSSTTDWNNHQNLLCNNNGSNEANFDSMLQDNMNSTSLCNSYEMGVNSPNIMNTTNFCNNTQDASPPFTLTASSNNSGDSSTITCDGSLATSFPMNSSASYLIQSLFDDSDESHQVPQPQSMPHHQFINSSNNNYASLDSSNEIMSSNSWVKTSPNNTTSTLPSPQIPLLQSNKIDGGMNASLINDQGQVFSGQYSPTTLSSIRASLLNSLQSRARGPSSFKYKSHSSNTKGNSEEHRRESKNNTSNNDQPQAKRPRIETPSPLPTFKVRKEKLGDRITALQQLVSPFGKTDTASVLHEAIEYIKFLHDQVNVLSTPYLKNGTAMQQKEGDKSKDNEDSNQDLRSRGLCLVPISSTYPVAQETPVDFWTPTFGGTTTFM</sequence>
<proteinExistence type="predicted"/>
<dbReference type="InterPro" id="IPR036638">
    <property type="entry name" value="HLH_DNA-bd_sf"/>
</dbReference>
<accession>A0A803LL09</accession>
<feature type="compositionally biased region" description="Low complexity" evidence="7">
    <location>
        <begin position="244"/>
        <end position="255"/>
    </location>
</feature>
<protein>
    <recommendedName>
        <fullName evidence="8">BHLH domain-containing protein</fullName>
    </recommendedName>
</protein>
<evidence type="ECO:0000313" key="10">
    <source>
        <dbReference type="Proteomes" id="UP000596660"/>
    </source>
</evidence>
<evidence type="ECO:0000259" key="8">
    <source>
        <dbReference type="PROSITE" id="PS50888"/>
    </source>
</evidence>
<evidence type="ECO:0000256" key="2">
    <source>
        <dbReference type="ARBA" id="ARBA00011738"/>
    </source>
</evidence>
<evidence type="ECO:0000256" key="4">
    <source>
        <dbReference type="ARBA" id="ARBA00023125"/>
    </source>
</evidence>
<evidence type="ECO:0000313" key="9">
    <source>
        <dbReference type="EnsemblPlants" id="AUR62014656-RA:cds"/>
    </source>
</evidence>
<dbReference type="GO" id="GO:0046983">
    <property type="term" value="F:protein dimerization activity"/>
    <property type="evidence" value="ECO:0007669"/>
    <property type="project" value="InterPro"/>
</dbReference>
<organism evidence="9 10">
    <name type="scientific">Chenopodium quinoa</name>
    <name type="common">Quinoa</name>
    <dbReference type="NCBI Taxonomy" id="63459"/>
    <lineage>
        <taxon>Eukaryota</taxon>
        <taxon>Viridiplantae</taxon>
        <taxon>Streptophyta</taxon>
        <taxon>Embryophyta</taxon>
        <taxon>Tracheophyta</taxon>
        <taxon>Spermatophyta</taxon>
        <taxon>Magnoliopsida</taxon>
        <taxon>eudicotyledons</taxon>
        <taxon>Gunneridae</taxon>
        <taxon>Pentapetalae</taxon>
        <taxon>Caryophyllales</taxon>
        <taxon>Chenopodiaceae</taxon>
        <taxon>Chenopodioideae</taxon>
        <taxon>Atripliceae</taxon>
        <taxon>Chenopodium</taxon>
    </lineage>
</organism>
<dbReference type="PANTHER" id="PTHR16223:SF238">
    <property type="entry name" value="TRANSCRIPTION FACTOR BHLH114"/>
    <property type="match status" value="1"/>
</dbReference>
<dbReference type="GO" id="GO:0000978">
    <property type="term" value="F:RNA polymerase II cis-regulatory region sequence-specific DNA binding"/>
    <property type="evidence" value="ECO:0007669"/>
    <property type="project" value="TreeGrafter"/>
</dbReference>
<feature type="region of interest" description="Disordered" evidence="7">
    <location>
        <begin position="305"/>
        <end position="357"/>
    </location>
</feature>
<comment type="subunit">
    <text evidence="2">Homodimer.</text>
</comment>
<feature type="domain" description="BHLH" evidence="8">
    <location>
        <begin position="349"/>
        <end position="398"/>
    </location>
</feature>
<feature type="compositionally biased region" description="Polar residues" evidence="7">
    <location>
        <begin position="206"/>
        <end position="225"/>
    </location>
</feature>
<evidence type="ECO:0000256" key="1">
    <source>
        <dbReference type="ARBA" id="ARBA00004123"/>
    </source>
</evidence>
<evidence type="ECO:0000256" key="3">
    <source>
        <dbReference type="ARBA" id="ARBA00023015"/>
    </source>
</evidence>
<dbReference type="Gramene" id="AUR62014656-RA">
    <property type="protein sequence ID" value="AUR62014656-RA:cds"/>
    <property type="gene ID" value="AUR62014656"/>
</dbReference>
<dbReference type="OMA" id="YGMEANS"/>
<keyword evidence="4" id="KW-0238">DNA-binding</keyword>
<dbReference type="FunFam" id="4.10.280.10:FF:000032">
    <property type="entry name" value="Transcription factor bHLH123 family"/>
    <property type="match status" value="1"/>
</dbReference>
<dbReference type="Gene3D" id="4.10.280.10">
    <property type="entry name" value="Helix-loop-helix DNA-binding domain"/>
    <property type="match status" value="1"/>
</dbReference>
<dbReference type="GeneID" id="110693480"/>
<evidence type="ECO:0000256" key="7">
    <source>
        <dbReference type="SAM" id="MobiDB-lite"/>
    </source>
</evidence>
<dbReference type="PANTHER" id="PTHR16223">
    <property type="entry name" value="TRANSCRIPTION FACTOR BHLH83-RELATED"/>
    <property type="match status" value="1"/>
</dbReference>
<dbReference type="KEGG" id="cqi:110693480"/>
<evidence type="ECO:0000256" key="6">
    <source>
        <dbReference type="ARBA" id="ARBA00023242"/>
    </source>
</evidence>
<feature type="region of interest" description="Disordered" evidence="7">
    <location>
        <begin position="415"/>
        <end position="434"/>
    </location>
</feature>
<dbReference type="CDD" id="cd11393">
    <property type="entry name" value="bHLH_AtbHLH_like"/>
    <property type="match status" value="1"/>
</dbReference>
<dbReference type="OrthoDB" id="673975at2759"/>
<keyword evidence="6" id="KW-0539">Nucleus</keyword>
<keyword evidence="5" id="KW-0804">Transcription</keyword>
<dbReference type="PROSITE" id="PS50888">
    <property type="entry name" value="BHLH"/>
    <property type="match status" value="1"/>
</dbReference>
<evidence type="ECO:0000256" key="5">
    <source>
        <dbReference type="ARBA" id="ARBA00023163"/>
    </source>
</evidence>
<name>A0A803LL09_CHEQI</name>
<dbReference type="GO" id="GO:0000981">
    <property type="term" value="F:DNA-binding transcription factor activity, RNA polymerase II-specific"/>
    <property type="evidence" value="ECO:0007669"/>
    <property type="project" value="TreeGrafter"/>
</dbReference>
<gene>
    <name evidence="9" type="primary">LOC110693480</name>
</gene>
<feature type="compositionally biased region" description="Basic and acidic residues" evidence="7">
    <location>
        <begin position="419"/>
        <end position="434"/>
    </location>
</feature>
<dbReference type="Proteomes" id="UP000596660">
    <property type="component" value="Unplaced"/>
</dbReference>
<keyword evidence="10" id="KW-1185">Reference proteome</keyword>
<dbReference type="EnsemblPlants" id="AUR62014656-RA">
    <property type="protein sequence ID" value="AUR62014656-RA:cds"/>
    <property type="gene ID" value="AUR62014656"/>
</dbReference>
<dbReference type="InterPro" id="IPR011598">
    <property type="entry name" value="bHLH_dom"/>
</dbReference>
<keyword evidence="3" id="KW-0805">Transcription regulation</keyword>
<dbReference type="AlphaFoldDB" id="A0A803LL09"/>
<dbReference type="RefSeq" id="XP_021726287.1">
    <property type="nucleotide sequence ID" value="XM_021870595.1"/>
</dbReference>
<reference evidence="9" key="1">
    <citation type="journal article" date="2017" name="Nature">
        <title>The genome of Chenopodium quinoa.</title>
        <authorList>
            <person name="Jarvis D.E."/>
            <person name="Ho Y.S."/>
            <person name="Lightfoot D.J."/>
            <person name="Schmoeckel S.M."/>
            <person name="Li B."/>
            <person name="Borm T.J.A."/>
            <person name="Ohyanagi H."/>
            <person name="Mineta K."/>
            <person name="Michell C.T."/>
            <person name="Saber N."/>
            <person name="Kharbatia N.M."/>
            <person name="Rupper R.R."/>
            <person name="Sharp A.R."/>
            <person name="Dally N."/>
            <person name="Boughton B.A."/>
            <person name="Woo Y.H."/>
            <person name="Gao G."/>
            <person name="Schijlen E.G.W.M."/>
            <person name="Guo X."/>
            <person name="Momin A.A."/>
            <person name="Negrao S."/>
            <person name="Al-Babili S."/>
            <person name="Gehring C."/>
            <person name="Roessner U."/>
            <person name="Jung C."/>
            <person name="Murphy K."/>
            <person name="Arold S.T."/>
            <person name="Gojobori T."/>
            <person name="van der Linden C.G."/>
            <person name="van Loo E.N."/>
            <person name="Jellen E.N."/>
            <person name="Maughan P.J."/>
            <person name="Tester M."/>
        </authorList>
    </citation>
    <scope>NUCLEOTIDE SEQUENCE [LARGE SCALE GENOMIC DNA]</scope>
    <source>
        <strain evidence="9">cv. PI 614886</strain>
    </source>
</reference>
<dbReference type="InterPro" id="IPR045239">
    <property type="entry name" value="bHLH95_bHLH"/>
</dbReference>
<dbReference type="InterPro" id="IPR045843">
    <property type="entry name" value="IND-like"/>
</dbReference>
<feature type="compositionally biased region" description="Basic and acidic residues" evidence="7">
    <location>
        <begin position="324"/>
        <end position="333"/>
    </location>
</feature>
<reference evidence="9" key="2">
    <citation type="submission" date="2021-03" db="UniProtKB">
        <authorList>
            <consortium name="EnsemblPlants"/>
        </authorList>
    </citation>
    <scope>IDENTIFICATION</scope>
</reference>
<dbReference type="GO" id="GO:0005634">
    <property type="term" value="C:nucleus"/>
    <property type="evidence" value="ECO:0007669"/>
    <property type="project" value="UniProtKB-SubCell"/>
</dbReference>
<feature type="region of interest" description="Disordered" evidence="7">
    <location>
        <begin position="201"/>
        <end position="225"/>
    </location>
</feature>